<dbReference type="Proteomes" id="UP000192277">
    <property type="component" value="Unassembled WGS sequence"/>
</dbReference>
<dbReference type="RefSeq" id="WP_014220034.1">
    <property type="nucleotide sequence ID" value="NZ_LWBO01000010.1"/>
</dbReference>
<evidence type="ECO:0000313" key="2">
    <source>
        <dbReference type="EMBL" id="OQP49570.1"/>
    </source>
</evidence>
<protein>
    <submittedName>
        <fullName evidence="2">Galactose-binding protein</fullName>
    </submittedName>
</protein>
<organism evidence="2 3">
    <name type="scientific">Niastella koreensis</name>
    <dbReference type="NCBI Taxonomy" id="354356"/>
    <lineage>
        <taxon>Bacteria</taxon>
        <taxon>Pseudomonadati</taxon>
        <taxon>Bacteroidota</taxon>
        <taxon>Chitinophagia</taxon>
        <taxon>Chitinophagales</taxon>
        <taxon>Chitinophagaceae</taxon>
        <taxon>Niastella</taxon>
    </lineage>
</organism>
<sequence>MGKNKFLYLLPLFLTMMAGCKREDFNTPAVTNNNPPGLVSNVSVTNQNGKAVLTYTLPSDKDLLYVKAAYETSPGVATQVIASRYTNTLTVDGFGDTLQHTIKLYAVNSSEKASSAVDVMVKPLTPGYIQARRALTVSVTFGGFTITAQNPARDNLAIIPIVDTSGKGLWVQTTGMDNLYGNDTVITGTIRNQPSVARKYGFVVRDRWFHYSDTLFLTLTPLFEQQLDKSKFSTLVLPNDAVVLTNGGTTWPYYMYDGNYNPGWPSTYFTVESSTVPQMVTLDLGQQHTFSRFQINPYKEVGNFYYVRGNVKDFEVWGSNNPDLSDPVGVNNLPGASWTKIGTYHVTKPSGSAYQTETTADQQLAYNGWQFDFPTGLGQYRYIRIRQLSNWQGSYFITIAELTLWGN</sequence>
<proteinExistence type="predicted"/>
<dbReference type="PROSITE" id="PS51257">
    <property type="entry name" value="PROKAR_LIPOPROTEIN"/>
    <property type="match status" value="1"/>
</dbReference>
<accession>A0ABX3NYN9</accession>
<dbReference type="InterPro" id="IPR000421">
    <property type="entry name" value="FA58C"/>
</dbReference>
<reference evidence="2 3" key="1">
    <citation type="submission" date="2016-04" db="EMBL/GenBank/DDBJ databases">
        <authorList>
            <person name="Chen L."/>
            <person name="Zhuang W."/>
            <person name="Wang G."/>
        </authorList>
    </citation>
    <scope>NUCLEOTIDE SEQUENCE [LARGE SCALE GENOMIC DNA]</scope>
    <source>
        <strain evidence="3">GR20</strain>
    </source>
</reference>
<dbReference type="InterPro" id="IPR033431">
    <property type="entry name" value="DUF5126"/>
</dbReference>
<evidence type="ECO:0000259" key="1">
    <source>
        <dbReference type="PROSITE" id="PS50022"/>
    </source>
</evidence>
<dbReference type="InterPro" id="IPR032164">
    <property type="entry name" value="DUF5000"/>
</dbReference>
<feature type="domain" description="F5/8 type C" evidence="1">
    <location>
        <begin position="257"/>
        <end position="404"/>
    </location>
</feature>
<gene>
    <name evidence="2" type="ORF">A4D02_28690</name>
</gene>
<keyword evidence="3" id="KW-1185">Reference proteome</keyword>
<dbReference type="EMBL" id="LWBO01000010">
    <property type="protein sequence ID" value="OQP49570.1"/>
    <property type="molecule type" value="Genomic_DNA"/>
</dbReference>
<dbReference type="SUPFAM" id="SSF49785">
    <property type="entry name" value="Galactose-binding domain-like"/>
    <property type="match status" value="1"/>
</dbReference>
<dbReference type="PROSITE" id="PS50022">
    <property type="entry name" value="FA58C_3"/>
    <property type="match status" value="1"/>
</dbReference>
<dbReference type="InterPro" id="IPR032527">
    <property type="entry name" value="DUF4959"/>
</dbReference>
<dbReference type="Pfam" id="PF16323">
    <property type="entry name" value="DUF4959"/>
    <property type="match status" value="1"/>
</dbReference>
<dbReference type="InterPro" id="IPR008979">
    <property type="entry name" value="Galactose-bd-like_sf"/>
</dbReference>
<name>A0ABX3NYN9_9BACT</name>
<dbReference type="Pfam" id="PF17166">
    <property type="entry name" value="DUF5126"/>
    <property type="match status" value="1"/>
</dbReference>
<comment type="caution">
    <text evidence="2">The sequence shown here is derived from an EMBL/GenBank/DDBJ whole genome shotgun (WGS) entry which is preliminary data.</text>
</comment>
<dbReference type="Pfam" id="PF16391">
    <property type="entry name" value="DUF5000"/>
    <property type="match status" value="1"/>
</dbReference>
<evidence type="ECO:0000313" key="3">
    <source>
        <dbReference type="Proteomes" id="UP000192277"/>
    </source>
</evidence>
<dbReference type="Gene3D" id="2.60.120.260">
    <property type="entry name" value="Galactose-binding domain-like"/>
    <property type="match status" value="1"/>
</dbReference>